<name>A0A6V3IZJ8_9EUKA</name>
<reference evidence="5" key="1">
    <citation type="submission" date="2021-01" db="EMBL/GenBank/DDBJ databases">
        <authorList>
            <person name="Corre E."/>
            <person name="Pelletier E."/>
            <person name="Niang G."/>
            <person name="Scheremetjew M."/>
            <person name="Finn R."/>
            <person name="Kale V."/>
            <person name="Holt S."/>
            <person name="Cochrane G."/>
            <person name="Meng A."/>
            <person name="Brown T."/>
            <person name="Cohen L."/>
        </authorList>
    </citation>
    <scope>NUCLEOTIDE SEQUENCE</scope>
    <source>
        <strain evidence="5">CCCM811</strain>
    </source>
</reference>
<organism evidence="5">
    <name type="scientific">Lotharella globosa</name>
    <dbReference type="NCBI Taxonomy" id="91324"/>
    <lineage>
        <taxon>Eukaryota</taxon>
        <taxon>Sar</taxon>
        <taxon>Rhizaria</taxon>
        <taxon>Cercozoa</taxon>
        <taxon>Chlorarachniophyceae</taxon>
        <taxon>Lotharella</taxon>
    </lineage>
</organism>
<dbReference type="Gene3D" id="3.30.900.10">
    <property type="entry name" value="HORMA domain"/>
    <property type="match status" value="1"/>
</dbReference>
<dbReference type="GO" id="GO:0016035">
    <property type="term" value="C:zeta DNA polymerase complex"/>
    <property type="evidence" value="ECO:0007669"/>
    <property type="project" value="TreeGrafter"/>
</dbReference>
<gene>
    <name evidence="3" type="ORF">LGLO00237_LOCUS2200</name>
    <name evidence="4" type="ORF">LGLO00237_LOCUS2201</name>
    <name evidence="5" type="ORF">LGLO00237_LOCUS2202</name>
    <name evidence="6" type="ORF">LGLO00237_LOCUS2203</name>
</gene>
<feature type="compositionally biased region" description="Basic and acidic residues" evidence="1">
    <location>
        <begin position="195"/>
        <end position="208"/>
    </location>
</feature>
<feature type="region of interest" description="Disordered" evidence="1">
    <location>
        <begin position="177"/>
        <end position="212"/>
    </location>
</feature>
<protein>
    <recommendedName>
        <fullName evidence="2">HORMA domain-containing protein</fullName>
    </recommendedName>
</protein>
<dbReference type="AlphaFoldDB" id="A0A6V3IZJ8"/>
<evidence type="ECO:0000313" key="3">
    <source>
        <dbReference type="EMBL" id="CAE0647046.1"/>
    </source>
</evidence>
<dbReference type="EMBL" id="HBIV01003232">
    <property type="protein sequence ID" value="CAE0647050.1"/>
    <property type="molecule type" value="Transcribed_RNA"/>
</dbReference>
<dbReference type="EMBL" id="HBIV01003233">
    <property type="protein sequence ID" value="CAE0647052.1"/>
    <property type="molecule type" value="Transcribed_RNA"/>
</dbReference>
<sequence length="235" mass="26818">MDPDTKARSRRMSAFPTCAADIVGEFLEAAVHTILCIRGVYPRVIFRAARKFNAPVRMSIHKDLNTYIAEIVEGAYKSMKMGIVHKLELVIREAKKESIYTVEKYVFEVGAIAKLHLNPREKDKVYEELGNFLIRLMSVDLIRERNKHKDLSFSFQMFTSCHDKALEGHWLMVGPSNDKWESTDKKETTAGSKGGKRELGSRPRRDFPRLNPIHSMTNPFPLTLNLMTPPPSIPS</sequence>
<dbReference type="EMBL" id="HBIV01003231">
    <property type="protein sequence ID" value="CAE0647048.1"/>
    <property type="molecule type" value="Transcribed_RNA"/>
</dbReference>
<dbReference type="PANTHER" id="PTHR11842:SF10">
    <property type="entry name" value="MITOTIC SPINDLE ASSEMBLY CHECKPOINT PROTEIN MAD2B"/>
    <property type="match status" value="1"/>
</dbReference>
<evidence type="ECO:0000313" key="4">
    <source>
        <dbReference type="EMBL" id="CAE0647048.1"/>
    </source>
</evidence>
<evidence type="ECO:0000259" key="2">
    <source>
        <dbReference type="PROSITE" id="PS50815"/>
    </source>
</evidence>
<dbReference type="PROSITE" id="PS50815">
    <property type="entry name" value="HORMA"/>
    <property type="match status" value="1"/>
</dbReference>
<feature type="domain" description="HORMA" evidence="2">
    <location>
        <begin position="17"/>
        <end position="228"/>
    </location>
</feature>
<evidence type="ECO:0000313" key="5">
    <source>
        <dbReference type="EMBL" id="CAE0647050.1"/>
    </source>
</evidence>
<evidence type="ECO:0000256" key="1">
    <source>
        <dbReference type="SAM" id="MobiDB-lite"/>
    </source>
</evidence>
<proteinExistence type="predicted"/>
<dbReference type="EMBL" id="HBIV01003230">
    <property type="protein sequence ID" value="CAE0647046.1"/>
    <property type="molecule type" value="Transcribed_RNA"/>
</dbReference>
<dbReference type="PANTHER" id="PTHR11842">
    <property type="entry name" value="MITOTIC SPINDLE ASSEMBLY CHECKPOINT PROTEIN MAD2"/>
    <property type="match status" value="1"/>
</dbReference>
<feature type="compositionally biased region" description="Basic and acidic residues" evidence="1">
    <location>
        <begin position="178"/>
        <end position="188"/>
    </location>
</feature>
<dbReference type="InterPro" id="IPR003511">
    <property type="entry name" value="HORMA_dom"/>
</dbReference>
<accession>A0A6V3IZJ8</accession>
<dbReference type="InterPro" id="IPR036570">
    <property type="entry name" value="HORMA_dom_sf"/>
</dbReference>
<dbReference type="SUPFAM" id="SSF56019">
    <property type="entry name" value="The spindle assembly checkpoint protein mad2"/>
    <property type="match status" value="1"/>
</dbReference>
<dbReference type="Pfam" id="PF02301">
    <property type="entry name" value="HORMA"/>
    <property type="match status" value="1"/>
</dbReference>
<evidence type="ECO:0000313" key="6">
    <source>
        <dbReference type="EMBL" id="CAE0647052.1"/>
    </source>
</evidence>
<dbReference type="InterPro" id="IPR045091">
    <property type="entry name" value="Mad2-like"/>
</dbReference>